<keyword evidence="3" id="KW-1185">Reference proteome</keyword>
<keyword evidence="2" id="KW-0378">Hydrolase</keyword>
<dbReference type="InterPro" id="IPR036691">
    <property type="entry name" value="Endo/exonu/phosph_ase_sf"/>
</dbReference>
<organism evidence="2 3">
    <name type="scientific">Kocuria dechangensis</name>
    <dbReference type="NCBI Taxonomy" id="1176249"/>
    <lineage>
        <taxon>Bacteria</taxon>
        <taxon>Bacillati</taxon>
        <taxon>Actinomycetota</taxon>
        <taxon>Actinomycetes</taxon>
        <taxon>Micrococcales</taxon>
        <taxon>Micrococcaceae</taxon>
        <taxon>Kocuria</taxon>
    </lineage>
</organism>
<dbReference type="InterPro" id="IPR005135">
    <property type="entry name" value="Endo/exonuclease/phosphatase"/>
</dbReference>
<reference evidence="2" key="1">
    <citation type="journal article" date="2014" name="Int. J. Syst. Evol. Microbiol.">
        <title>Complete genome sequence of Corynebacterium casei LMG S-19264T (=DSM 44701T), isolated from a smear-ripened cheese.</title>
        <authorList>
            <consortium name="US DOE Joint Genome Institute (JGI-PGF)"/>
            <person name="Walter F."/>
            <person name="Albersmeier A."/>
            <person name="Kalinowski J."/>
            <person name="Ruckert C."/>
        </authorList>
    </citation>
    <scope>NUCLEOTIDE SEQUENCE</scope>
    <source>
        <strain evidence="2">CGMCC 1.12187</strain>
    </source>
</reference>
<feature type="domain" description="Endonuclease/exonuclease/phosphatase" evidence="1">
    <location>
        <begin position="23"/>
        <end position="262"/>
    </location>
</feature>
<dbReference type="AlphaFoldDB" id="A0A917H150"/>
<dbReference type="Gene3D" id="3.60.10.10">
    <property type="entry name" value="Endonuclease/exonuclease/phosphatase"/>
    <property type="match status" value="1"/>
</dbReference>
<dbReference type="EMBL" id="BMEQ01000017">
    <property type="protein sequence ID" value="GGG63496.1"/>
    <property type="molecule type" value="Genomic_DNA"/>
</dbReference>
<protein>
    <submittedName>
        <fullName evidence="2">Metal-dependent hydrolase</fullName>
    </submittedName>
</protein>
<reference evidence="2" key="2">
    <citation type="submission" date="2020-09" db="EMBL/GenBank/DDBJ databases">
        <authorList>
            <person name="Sun Q."/>
            <person name="Zhou Y."/>
        </authorList>
    </citation>
    <scope>NUCLEOTIDE SEQUENCE</scope>
    <source>
        <strain evidence="2">CGMCC 1.12187</strain>
    </source>
</reference>
<dbReference type="RefSeq" id="WP_188538381.1">
    <property type="nucleotide sequence ID" value="NZ_BMEQ01000017.1"/>
</dbReference>
<sequence>MSTDRPGPADPPGPRGRGVLTAMTFNIRRPLPRYRRAAPDAWFTRLPAVQAVVREHLPQLAALQEVHPEQLHPLREAFGPAHEFLGRSRDAGEHGERCLLVVDTDRFEIRDWRQRWLSPTPEVPGSRWPGDPYPRTLVRADLVDRRTGVLWRAVATHLDPWPERSRLRELAALQRLHLEWEGPLLLLGDMNARAGRSRTWEAALAGGLRDVLPEDAPGTYHRYREPGPRTPRLDWILHGGPVRVLGARVVADRPRGTWASDHFPVLAELEHDDGSAA</sequence>
<dbReference type="Pfam" id="PF03372">
    <property type="entry name" value="Exo_endo_phos"/>
    <property type="match status" value="1"/>
</dbReference>
<evidence type="ECO:0000313" key="3">
    <source>
        <dbReference type="Proteomes" id="UP000638848"/>
    </source>
</evidence>
<evidence type="ECO:0000313" key="2">
    <source>
        <dbReference type="EMBL" id="GGG63496.1"/>
    </source>
</evidence>
<dbReference type="SUPFAM" id="SSF56219">
    <property type="entry name" value="DNase I-like"/>
    <property type="match status" value="1"/>
</dbReference>
<dbReference type="GO" id="GO:0016787">
    <property type="term" value="F:hydrolase activity"/>
    <property type="evidence" value="ECO:0007669"/>
    <property type="project" value="UniProtKB-KW"/>
</dbReference>
<evidence type="ECO:0000259" key="1">
    <source>
        <dbReference type="Pfam" id="PF03372"/>
    </source>
</evidence>
<name>A0A917H150_9MICC</name>
<comment type="caution">
    <text evidence="2">The sequence shown here is derived from an EMBL/GenBank/DDBJ whole genome shotgun (WGS) entry which is preliminary data.</text>
</comment>
<proteinExistence type="predicted"/>
<accession>A0A917H150</accession>
<dbReference type="Proteomes" id="UP000638848">
    <property type="component" value="Unassembled WGS sequence"/>
</dbReference>
<gene>
    <name evidence="2" type="ORF">GCM10011374_28630</name>
</gene>